<dbReference type="RefSeq" id="WP_219872975.1">
    <property type="nucleotide sequence ID" value="NZ_JAHZIJ010000008.1"/>
</dbReference>
<dbReference type="PIRSF" id="PIRSF030066">
    <property type="entry name" value="UCP030066"/>
    <property type="match status" value="1"/>
</dbReference>
<feature type="transmembrane region" description="Helical" evidence="5">
    <location>
        <begin position="60"/>
        <end position="79"/>
    </location>
</feature>
<accession>A0ABS7D708</accession>
<sequence>MSTIVGAEIAAKVEIPSRGKMIAYWSVTFLLAAAVMLSGIGQLMQYGGNLELVTNLGYPLYVLTILGIWKALGAIALLVPGFPRLKEWAHAGIFFLMTGAALSHLLANDNGDSGFAIILPLAYAALNIASWALRPKSRTL</sequence>
<dbReference type="Pfam" id="PF13564">
    <property type="entry name" value="DoxX_2"/>
    <property type="match status" value="1"/>
</dbReference>
<name>A0ABS7D708_9BACL</name>
<feature type="transmembrane region" description="Helical" evidence="5">
    <location>
        <begin position="88"/>
        <end position="107"/>
    </location>
</feature>
<comment type="caution">
    <text evidence="6">The sequence shown here is derived from an EMBL/GenBank/DDBJ whole genome shotgun (WGS) entry which is preliminary data.</text>
</comment>
<keyword evidence="3 5" id="KW-1133">Transmembrane helix</keyword>
<evidence type="ECO:0000256" key="3">
    <source>
        <dbReference type="ARBA" id="ARBA00022989"/>
    </source>
</evidence>
<protein>
    <submittedName>
        <fullName evidence="6">DoxX family protein</fullName>
    </submittedName>
</protein>
<reference evidence="6 7" key="1">
    <citation type="submission" date="2021-07" db="EMBL/GenBank/DDBJ databases">
        <title>Paenibacillus radiodurans sp. nov., isolated from the southeastern edge of Tengger Desert.</title>
        <authorList>
            <person name="Zhang G."/>
        </authorList>
    </citation>
    <scope>NUCLEOTIDE SEQUENCE [LARGE SCALE GENOMIC DNA]</scope>
    <source>
        <strain evidence="6 7">DT7-4</strain>
    </source>
</reference>
<feature type="transmembrane region" description="Helical" evidence="5">
    <location>
        <begin position="21"/>
        <end position="40"/>
    </location>
</feature>
<evidence type="ECO:0000313" key="7">
    <source>
        <dbReference type="Proteomes" id="UP000812277"/>
    </source>
</evidence>
<gene>
    <name evidence="6" type="ORF">K0T92_13325</name>
</gene>
<dbReference type="Proteomes" id="UP000812277">
    <property type="component" value="Unassembled WGS sequence"/>
</dbReference>
<feature type="transmembrane region" description="Helical" evidence="5">
    <location>
        <begin position="113"/>
        <end position="133"/>
    </location>
</feature>
<evidence type="ECO:0000256" key="1">
    <source>
        <dbReference type="ARBA" id="ARBA00004141"/>
    </source>
</evidence>
<keyword evidence="7" id="KW-1185">Reference proteome</keyword>
<evidence type="ECO:0000256" key="5">
    <source>
        <dbReference type="SAM" id="Phobius"/>
    </source>
</evidence>
<dbReference type="EMBL" id="JAHZIJ010000008">
    <property type="protein sequence ID" value="MBW7475729.1"/>
    <property type="molecule type" value="Genomic_DNA"/>
</dbReference>
<proteinExistence type="predicted"/>
<evidence type="ECO:0000256" key="4">
    <source>
        <dbReference type="ARBA" id="ARBA00023136"/>
    </source>
</evidence>
<keyword evidence="4 5" id="KW-0472">Membrane</keyword>
<dbReference type="InterPro" id="IPR032808">
    <property type="entry name" value="DoxX"/>
</dbReference>
<evidence type="ECO:0000256" key="2">
    <source>
        <dbReference type="ARBA" id="ARBA00022692"/>
    </source>
</evidence>
<comment type="subcellular location">
    <subcellularLocation>
        <location evidence="1">Membrane</location>
        <topology evidence="1">Multi-pass membrane protein</topology>
    </subcellularLocation>
</comment>
<organism evidence="6 7">
    <name type="scientific">Paenibacillus oenotherae</name>
    <dbReference type="NCBI Taxonomy" id="1435645"/>
    <lineage>
        <taxon>Bacteria</taxon>
        <taxon>Bacillati</taxon>
        <taxon>Bacillota</taxon>
        <taxon>Bacilli</taxon>
        <taxon>Bacillales</taxon>
        <taxon>Paenibacillaceae</taxon>
        <taxon>Paenibacillus</taxon>
    </lineage>
</organism>
<keyword evidence="2 5" id="KW-0812">Transmembrane</keyword>
<dbReference type="InterPro" id="IPR016944">
    <property type="entry name" value="UCP030066"/>
</dbReference>
<evidence type="ECO:0000313" key="6">
    <source>
        <dbReference type="EMBL" id="MBW7475729.1"/>
    </source>
</evidence>